<name>A0A955L9G2_9BACT</name>
<comment type="subcellular location">
    <subcellularLocation>
        <location evidence="6">Membrane</location>
        <topology evidence="6">Single-pass type II membrane protein</topology>
    </subcellularLocation>
</comment>
<organism evidence="8 9">
    <name type="scientific">Candidatus Dojkabacteria bacterium</name>
    <dbReference type="NCBI Taxonomy" id="2099670"/>
    <lineage>
        <taxon>Bacteria</taxon>
        <taxon>Candidatus Dojkabacteria</taxon>
    </lineage>
</organism>
<feature type="domain" description="Peptidase S26" evidence="7">
    <location>
        <begin position="22"/>
        <end position="188"/>
    </location>
</feature>
<dbReference type="InterPro" id="IPR036286">
    <property type="entry name" value="LexA/Signal_pep-like_sf"/>
</dbReference>
<feature type="active site" evidence="5">
    <location>
        <position position="51"/>
    </location>
</feature>
<dbReference type="PRINTS" id="PR00727">
    <property type="entry name" value="LEADERPTASE"/>
</dbReference>
<evidence type="ECO:0000256" key="5">
    <source>
        <dbReference type="PIRSR" id="PIRSR600223-1"/>
    </source>
</evidence>
<dbReference type="EC" id="3.4.21.89" evidence="3 6"/>
<reference evidence="8" key="2">
    <citation type="journal article" date="2021" name="Microbiome">
        <title>Successional dynamics and alternative stable states in a saline activated sludge microbial community over 9 years.</title>
        <authorList>
            <person name="Wang Y."/>
            <person name="Ye J."/>
            <person name="Ju F."/>
            <person name="Liu L."/>
            <person name="Boyd J.A."/>
            <person name="Deng Y."/>
            <person name="Parks D.H."/>
            <person name="Jiang X."/>
            <person name="Yin X."/>
            <person name="Woodcroft B.J."/>
            <person name="Tyson G.W."/>
            <person name="Hugenholtz P."/>
            <person name="Polz M.F."/>
            <person name="Zhang T."/>
        </authorList>
    </citation>
    <scope>NUCLEOTIDE SEQUENCE</scope>
    <source>
        <strain evidence="8">HKST-UBA09</strain>
    </source>
</reference>
<evidence type="ECO:0000313" key="8">
    <source>
        <dbReference type="EMBL" id="MCA9386582.1"/>
    </source>
</evidence>
<comment type="catalytic activity">
    <reaction evidence="1 6">
        <text>Cleavage of hydrophobic, N-terminal signal or leader sequences from secreted and periplasmic proteins.</text>
        <dbReference type="EC" id="3.4.21.89"/>
    </reaction>
</comment>
<dbReference type="GO" id="GO:0004252">
    <property type="term" value="F:serine-type endopeptidase activity"/>
    <property type="evidence" value="ECO:0007669"/>
    <property type="project" value="InterPro"/>
</dbReference>
<keyword evidence="6" id="KW-0472">Membrane</keyword>
<dbReference type="InterPro" id="IPR019757">
    <property type="entry name" value="Pept_S26A_signal_pept_1_Lys-AS"/>
</dbReference>
<dbReference type="PANTHER" id="PTHR43390">
    <property type="entry name" value="SIGNAL PEPTIDASE I"/>
    <property type="match status" value="1"/>
</dbReference>
<gene>
    <name evidence="8" type="primary">lepB</name>
    <name evidence="8" type="ORF">KC669_00965</name>
</gene>
<evidence type="ECO:0000259" key="7">
    <source>
        <dbReference type="Pfam" id="PF10502"/>
    </source>
</evidence>
<comment type="caution">
    <text evidence="8">The sequence shown here is derived from an EMBL/GenBank/DDBJ whole genome shotgun (WGS) entry which is preliminary data.</text>
</comment>
<proteinExistence type="inferred from homology"/>
<dbReference type="Pfam" id="PF10502">
    <property type="entry name" value="Peptidase_S26"/>
    <property type="match status" value="1"/>
</dbReference>
<dbReference type="PANTHER" id="PTHR43390:SF1">
    <property type="entry name" value="CHLOROPLAST PROCESSING PEPTIDASE"/>
    <property type="match status" value="1"/>
</dbReference>
<dbReference type="InterPro" id="IPR000223">
    <property type="entry name" value="Pept_S26A_signal_pept_1"/>
</dbReference>
<dbReference type="CDD" id="cd06530">
    <property type="entry name" value="S26_SPase_I"/>
    <property type="match status" value="1"/>
</dbReference>
<dbReference type="EMBL" id="JAGQLF010000007">
    <property type="protein sequence ID" value="MCA9386582.1"/>
    <property type="molecule type" value="Genomic_DNA"/>
</dbReference>
<dbReference type="NCBIfam" id="TIGR02227">
    <property type="entry name" value="sigpep_I_bact"/>
    <property type="match status" value="1"/>
</dbReference>
<feature type="active site" evidence="5">
    <location>
        <position position="102"/>
    </location>
</feature>
<dbReference type="GO" id="GO:0009003">
    <property type="term" value="F:signal peptidase activity"/>
    <property type="evidence" value="ECO:0007669"/>
    <property type="project" value="UniProtKB-EC"/>
</dbReference>
<dbReference type="SUPFAM" id="SSF51306">
    <property type="entry name" value="LexA/Signal peptidase"/>
    <property type="match status" value="1"/>
</dbReference>
<dbReference type="Gene3D" id="2.10.109.10">
    <property type="entry name" value="Umud Fragment, subunit A"/>
    <property type="match status" value="1"/>
</dbReference>
<evidence type="ECO:0000256" key="1">
    <source>
        <dbReference type="ARBA" id="ARBA00000677"/>
    </source>
</evidence>
<feature type="transmembrane region" description="Helical" evidence="6">
    <location>
        <begin position="20"/>
        <end position="42"/>
    </location>
</feature>
<dbReference type="GO" id="GO:0016020">
    <property type="term" value="C:membrane"/>
    <property type="evidence" value="ECO:0007669"/>
    <property type="project" value="UniProtKB-SubCell"/>
</dbReference>
<dbReference type="PROSITE" id="PS00760">
    <property type="entry name" value="SPASE_I_2"/>
    <property type="match status" value="1"/>
</dbReference>
<reference evidence="8" key="1">
    <citation type="submission" date="2020-04" db="EMBL/GenBank/DDBJ databases">
        <authorList>
            <person name="Zhang T."/>
        </authorList>
    </citation>
    <scope>NUCLEOTIDE SEQUENCE</scope>
    <source>
        <strain evidence="8">HKST-UBA09</strain>
    </source>
</reference>
<comment type="similarity">
    <text evidence="2 6">Belongs to the peptidase S26 family.</text>
</comment>
<dbReference type="AlphaFoldDB" id="A0A955L9G2"/>
<keyword evidence="6" id="KW-1133">Transmembrane helix</keyword>
<protein>
    <recommendedName>
        <fullName evidence="3 6">Signal peptidase I</fullName>
        <ecNumber evidence="3 6">3.4.21.89</ecNumber>
    </recommendedName>
</protein>
<dbReference type="GO" id="GO:0006465">
    <property type="term" value="P:signal peptide processing"/>
    <property type="evidence" value="ECO:0007669"/>
    <property type="project" value="InterPro"/>
</dbReference>
<accession>A0A955L9G2</accession>
<evidence type="ECO:0000313" key="9">
    <source>
        <dbReference type="Proteomes" id="UP000714915"/>
    </source>
</evidence>
<evidence type="ECO:0000256" key="6">
    <source>
        <dbReference type="RuleBase" id="RU362042"/>
    </source>
</evidence>
<sequence length="190" mass="21808">MNPKDNPFLEDNTVVKRNYLAWVITIFAFIITTSAILYFFVFTPNEVNGPSMLPNYEDNDYLLVSRPYSWFFSSDFGQALGIEYKRNDVVVFSDKVEGDIVKRIIGMPGETISMKNNYIYINGVQYTETYDILNSLKKDGSKLVNNGPSITLTEQEFFLMGDNRDVSYDSREIGPIDVSRIKGKVIFRLN</sequence>
<dbReference type="Proteomes" id="UP000714915">
    <property type="component" value="Unassembled WGS sequence"/>
</dbReference>
<keyword evidence="6" id="KW-0645">Protease</keyword>
<evidence type="ECO:0000256" key="4">
    <source>
        <dbReference type="ARBA" id="ARBA00022801"/>
    </source>
</evidence>
<evidence type="ECO:0000256" key="2">
    <source>
        <dbReference type="ARBA" id="ARBA00009370"/>
    </source>
</evidence>
<keyword evidence="4 6" id="KW-0378">Hydrolase</keyword>
<keyword evidence="6" id="KW-0812">Transmembrane</keyword>
<dbReference type="InterPro" id="IPR019533">
    <property type="entry name" value="Peptidase_S26"/>
</dbReference>
<evidence type="ECO:0000256" key="3">
    <source>
        <dbReference type="ARBA" id="ARBA00013208"/>
    </source>
</evidence>